<dbReference type="STRING" id="1166018.FAES_3223"/>
<dbReference type="KEGG" id="fae:FAES_3223"/>
<organism evidence="1 2">
    <name type="scientific">Fibrella aestuarina BUZ 2</name>
    <dbReference type="NCBI Taxonomy" id="1166018"/>
    <lineage>
        <taxon>Bacteria</taxon>
        <taxon>Pseudomonadati</taxon>
        <taxon>Bacteroidota</taxon>
        <taxon>Cytophagia</taxon>
        <taxon>Cytophagales</taxon>
        <taxon>Spirosomataceae</taxon>
        <taxon>Fibrella</taxon>
    </lineage>
</organism>
<accession>I0KAS9</accession>
<dbReference type="RefSeq" id="WP_015332331.1">
    <property type="nucleotide sequence ID" value="NC_020054.1"/>
</dbReference>
<keyword evidence="2" id="KW-1185">Reference proteome</keyword>
<protein>
    <submittedName>
        <fullName evidence="1">Uncharacterized protein</fullName>
    </submittedName>
</protein>
<dbReference type="AlphaFoldDB" id="I0KAS9"/>
<gene>
    <name evidence="1" type="ORF">FAES_3223</name>
</gene>
<name>I0KAS9_9BACT</name>
<dbReference type="Proteomes" id="UP000011058">
    <property type="component" value="Chromosome"/>
</dbReference>
<sequence length="220" mass="25133">MAKQPHTYTLQLTQAQFFAVADALEFTSRFTAGQIEANNLPIGIKSRLKGRFPETVKGLLKGLKRALFPDLAEYENLGVGHQPGDESGYYRDTLYEVYRTMLEFRTQEKRAAGQDVSLSVYDHPGLQYTNERKPVVKAIDQAEAKKAFIDEHFPKPLLRALRKQGIFTLEKPTYEQIEEWVCKHFGLESIFDYGSIMDGVGYHLSLTKRGMDQLKQQQHG</sequence>
<dbReference type="EMBL" id="HE796683">
    <property type="protein sequence ID" value="CCH01232.1"/>
    <property type="molecule type" value="Genomic_DNA"/>
</dbReference>
<reference evidence="1 2" key="1">
    <citation type="journal article" date="2012" name="J. Bacteriol.">
        <title>Genome Sequence of Fibrella aestuarina BUZ 2T, a Filamentous Marine Bacterium.</title>
        <authorList>
            <person name="Filippini M."/>
            <person name="Qi W."/>
            <person name="Blom J."/>
            <person name="Goesmann A."/>
            <person name="Smits T.H."/>
            <person name="Bagheri H.C."/>
        </authorList>
    </citation>
    <scope>NUCLEOTIDE SEQUENCE [LARGE SCALE GENOMIC DNA]</scope>
    <source>
        <strain evidence="2">BUZ 2T</strain>
    </source>
</reference>
<dbReference type="OrthoDB" id="9796786at2"/>
<proteinExistence type="predicted"/>
<dbReference type="HOGENOM" id="CLU_1254388_0_0_10"/>
<evidence type="ECO:0000313" key="2">
    <source>
        <dbReference type="Proteomes" id="UP000011058"/>
    </source>
</evidence>
<evidence type="ECO:0000313" key="1">
    <source>
        <dbReference type="EMBL" id="CCH01232.1"/>
    </source>
</evidence>